<evidence type="ECO:0000313" key="2">
    <source>
        <dbReference type="EMBL" id="HIZ53815.1"/>
    </source>
</evidence>
<sequence>FRKMKKEQIPFSRKLLFLFMFFGLEFKGFERVGKRVSSLLILYLTIPALGMVRYVGPGAWCY</sequence>
<reference evidence="2" key="2">
    <citation type="submission" date="2021-04" db="EMBL/GenBank/DDBJ databases">
        <authorList>
            <person name="Gilroy R."/>
        </authorList>
    </citation>
    <scope>NUCLEOTIDE SEQUENCE</scope>
    <source>
        <strain evidence="2">CHK172-16539</strain>
    </source>
</reference>
<reference evidence="2" key="1">
    <citation type="journal article" date="2021" name="PeerJ">
        <title>Extensive microbial diversity within the chicken gut microbiome revealed by metagenomics and culture.</title>
        <authorList>
            <person name="Gilroy R."/>
            <person name="Ravi A."/>
            <person name="Getino M."/>
            <person name="Pursley I."/>
            <person name="Horton D.L."/>
            <person name="Alikhan N.F."/>
            <person name="Baker D."/>
            <person name="Gharbi K."/>
            <person name="Hall N."/>
            <person name="Watson M."/>
            <person name="Adriaenssens E.M."/>
            <person name="Foster-Nyarko E."/>
            <person name="Jarju S."/>
            <person name="Secka A."/>
            <person name="Antonio M."/>
            <person name="Oren A."/>
            <person name="Chaudhuri R.R."/>
            <person name="La Ragione R."/>
            <person name="Hildebrand F."/>
            <person name="Pallen M.J."/>
        </authorList>
    </citation>
    <scope>NUCLEOTIDE SEQUENCE</scope>
    <source>
        <strain evidence="2">CHK172-16539</strain>
    </source>
</reference>
<dbReference type="AlphaFoldDB" id="A0A9D2F7D5"/>
<evidence type="ECO:0000313" key="3">
    <source>
        <dbReference type="Proteomes" id="UP000824063"/>
    </source>
</evidence>
<feature type="transmembrane region" description="Helical" evidence="1">
    <location>
        <begin position="38"/>
        <end position="56"/>
    </location>
</feature>
<protein>
    <submittedName>
        <fullName evidence="2">Uncharacterized protein</fullName>
    </submittedName>
</protein>
<organism evidence="2 3">
    <name type="scientific">Candidatus Enterococcus avicola</name>
    <dbReference type="NCBI Taxonomy" id="2838561"/>
    <lineage>
        <taxon>Bacteria</taxon>
        <taxon>Bacillati</taxon>
        <taxon>Bacillota</taxon>
        <taxon>Bacilli</taxon>
        <taxon>Lactobacillales</taxon>
        <taxon>Enterococcaceae</taxon>
        <taxon>Enterococcus</taxon>
    </lineage>
</organism>
<accession>A0A9D2F7D5</accession>
<keyword evidence="1" id="KW-1133">Transmembrane helix</keyword>
<gene>
    <name evidence="2" type="ORF">IAA20_07735</name>
</gene>
<name>A0A9D2F7D5_9ENTE</name>
<comment type="caution">
    <text evidence="2">The sequence shown here is derived from an EMBL/GenBank/DDBJ whole genome shotgun (WGS) entry which is preliminary data.</text>
</comment>
<proteinExistence type="predicted"/>
<keyword evidence="1" id="KW-0812">Transmembrane</keyword>
<feature type="non-terminal residue" evidence="2">
    <location>
        <position position="1"/>
    </location>
</feature>
<evidence type="ECO:0000256" key="1">
    <source>
        <dbReference type="SAM" id="Phobius"/>
    </source>
</evidence>
<keyword evidence="1" id="KW-0472">Membrane</keyword>
<dbReference type="Proteomes" id="UP000824063">
    <property type="component" value="Unassembled WGS sequence"/>
</dbReference>
<dbReference type="EMBL" id="DXBN01000173">
    <property type="protein sequence ID" value="HIZ53815.1"/>
    <property type="molecule type" value="Genomic_DNA"/>
</dbReference>